<proteinExistence type="predicted"/>
<dbReference type="Proteomes" id="UP000735302">
    <property type="component" value="Unassembled WGS sequence"/>
</dbReference>
<organism evidence="2 3">
    <name type="scientific">Plakobranchus ocellatus</name>
    <dbReference type="NCBI Taxonomy" id="259542"/>
    <lineage>
        <taxon>Eukaryota</taxon>
        <taxon>Metazoa</taxon>
        <taxon>Spiralia</taxon>
        <taxon>Lophotrochozoa</taxon>
        <taxon>Mollusca</taxon>
        <taxon>Gastropoda</taxon>
        <taxon>Heterobranchia</taxon>
        <taxon>Euthyneura</taxon>
        <taxon>Panpulmonata</taxon>
        <taxon>Sacoglossa</taxon>
        <taxon>Placobranchoidea</taxon>
        <taxon>Plakobranchidae</taxon>
        <taxon>Plakobranchus</taxon>
    </lineage>
</organism>
<dbReference type="Gene3D" id="1.10.340.70">
    <property type="match status" value="1"/>
</dbReference>
<evidence type="ECO:0000313" key="3">
    <source>
        <dbReference type="Proteomes" id="UP000735302"/>
    </source>
</evidence>
<dbReference type="FunFam" id="1.10.340.70:FF:000001">
    <property type="entry name" value="Retrovirus-related Pol polyprotein from transposon gypsy-like Protein"/>
    <property type="match status" value="1"/>
</dbReference>
<feature type="domain" description="Integrase zinc-binding" evidence="1">
    <location>
        <begin position="231"/>
        <end position="286"/>
    </location>
</feature>
<evidence type="ECO:0000259" key="1">
    <source>
        <dbReference type="Pfam" id="PF17921"/>
    </source>
</evidence>
<reference evidence="2 3" key="1">
    <citation type="journal article" date="2021" name="Elife">
        <title>Chloroplast acquisition without the gene transfer in kleptoplastic sea slugs, Plakobranchus ocellatus.</title>
        <authorList>
            <person name="Maeda T."/>
            <person name="Takahashi S."/>
            <person name="Yoshida T."/>
            <person name="Shimamura S."/>
            <person name="Takaki Y."/>
            <person name="Nagai Y."/>
            <person name="Toyoda A."/>
            <person name="Suzuki Y."/>
            <person name="Arimoto A."/>
            <person name="Ishii H."/>
            <person name="Satoh N."/>
            <person name="Nishiyama T."/>
            <person name="Hasebe M."/>
            <person name="Maruyama T."/>
            <person name="Minagawa J."/>
            <person name="Obokata J."/>
            <person name="Shigenobu S."/>
        </authorList>
    </citation>
    <scope>NUCLEOTIDE SEQUENCE [LARGE SCALE GENOMIC DNA]</scope>
</reference>
<sequence length="321" mass="35088">MSEPSQGGKFCFFGARVTSHCCAAKMDCNPRGELKIESCKVFDRVSTLLRDSGCNTVGVSKSLVIPDCYTGKSMLVNTFCCKNKLFPTCIINIKTPNFSGDVEACLLDSSIADVILSNTNGLSSESPLSFDSNSSDVFPNSSIACVVTRTQASKASIGNDLPISNNSTYFSVLAPFSDLPVRQMEDPSLKPWFQRVGLPPVAGVSFRIEVGILKRLYAKSKFSSVQTTIAVPETLRQVVLSYAHESDLSGHSGFQKTLSAILDYFSLPGVCSDVRNYITSCHLCKTKPLPGRNRPVPFQQNRIRKGWRIAPESVRHFANES</sequence>
<protein>
    <submittedName>
        <fullName evidence="2">Reverse transcriptase</fullName>
    </submittedName>
</protein>
<evidence type="ECO:0000313" key="2">
    <source>
        <dbReference type="EMBL" id="GFO04736.1"/>
    </source>
</evidence>
<keyword evidence="3" id="KW-1185">Reference proteome</keyword>
<keyword evidence="2" id="KW-0548">Nucleotidyltransferase</keyword>
<gene>
    <name evidence="2" type="ORF">PoB_003124100</name>
</gene>
<accession>A0AAV4A0I8</accession>
<dbReference type="AlphaFoldDB" id="A0AAV4A0I8"/>
<dbReference type="GO" id="GO:0003964">
    <property type="term" value="F:RNA-directed DNA polymerase activity"/>
    <property type="evidence" value="ECO:0007669"/>
    <property type="project" value="UniProtKB-KW"/>
</dbReference>
<keyword evidence="2" id="KW-0808">Transferase</keyword>
<name>A0AAV4A0I8_9GAST</name>
<dbReference type="EMBL" id="BLXT01003741">
    <property type="protein sequence ID" value="GFO04736.1"/>
    <property type="molecule type" value="Genomic_DNA"/>
</dbReference>
<comment type="caution">
    <text evidence="2">The sequence shown here is derived from an EMBL/GenBank/DDBJ whole genome shotgun (WGS) entry which is preliminary data.</text>
</comment>
<dbReference type="Pfam" id="PF17921">
    <property type="entry name" value="Integrase_H2C2"/>
    <property type="match status" value="1"/>
</dbReference>
<keyword evidence="2" id="KW-0695">RNA-directed DNA polymerase</keyword>
<dbReference type="InterPro" id="IPR041588">
    <property type="entry name" value="Integrase_H2C2"/>
</dbReference>